<evidence type="ECO:0000313" key="1">
    <source>
        <dbReference type="EMBL" id="KAK9932084.1"/>
    </source>
</evidence>
<organism evidence="1 2">
    <name type="scientific">Rubus argutus</name>
    <name type="common">Southern blackberry</name>
    <dbReference type="NCBI Taxonomy" id="59490"/>
    <lineage>
        <taxon>Eukaryota</taxon>
        <taxon>Viridiplantae</taxon>
        <taxon>Streptophyta</taxon>
        <taxon>Embryophyta</taxon>
        <taxon>Tracheophyta</taxon>
        <taxon>Spermatophyta</taxon>
        <taxon>Magnoliopsida</taxon>
        <taxon>eudicotyledons</taxon>
        <taxon>Gunneridae</taxon>
        <taxon>Pentapetalae</taxon>
        <taxon>rosids</taxon>
        <taxon>fabids</taxon>
        <taxon>Rosales</taxon>
        <taxon>Rosaceae</taxon>
        <taxon>Rosoideae</taxon>
        <taxon>Rosoideae incertae sedis</taxon>
        <taxon>Rubus</taxon>
    </lineage>
</organism>
<sequence>MAVVIAVRGSTSTYLAVGYLPVLSGNVGNLTCLWLRNLIVINYPKFSGYGEERAEKLDGDDDDRRQRGMAEQAGRMVDWAIGDAGERRLWEATRTGLNGGGEACEEWVDAECAAWQGDLIWVLHGEDR</sequence>
<proteinExistence type="predicted"/>
<keyword evidence="2" id="KW-1185">Reference proteome</keyword>
<comment type="caution">
    <text evidence="1">The sequence shown here is derived from an EMBL/GenBank/DDBJ whole genome shotgun (WGS) entry which is preliminary data.</text>
</comment>
<dbReference type="AlphaFoldDB" id="A0AAW1X7L4"/>
<dbReference type="Proteomes" id="UP001457282">
    <property type="component" value="Unassembled WGS sequence"/>
</dbReference>
<reference evidence="1 2" key="1">
    <citation type="journal article" date="2023" name="G3 (Bethesda)">
        <title>A chromosome-length genome assembly and annotation of blackberry (Rubus argutus, cv. 'Hillquist').</title>
        <authorList>
            <person name="Bruna T."/>
            <person name="Aryal R."/>
            <person name="Dudchenko O."/>
            <person name="Sargent D.J."/>
            <person name="Mead D."/>
            <person name="Buti M."/>
            <person name="Cavallini A."/>
            <person name="Hytonen T."/>
            <person name="Andres J."/>
            <person name="Pham M."/>
            <person name="Weisz D."/>
            <person name="Mascagni F."/>
            <person name="Usai G."/>
            <person name="Natali L."/>
            <person name="Bassil N."/>
            <person name="Fernandez G.E."/>
            <person name="Lomsadze A."/>
            <person name="Armour M."/>
            <person name="Olukolu B."/>
            <person name="Poorten T."/>
            <person name="Britton C."/>
            <person name="Davik J."/>
            <person name="Ashrafi H."/>
            <person name="Aiden E.L."/>
            <person name="Borodovsky M."/>
            <person name="Worthington M."/>
        </authorList>
    </citation>
    <scope>NUCLEOTIDE SEQUENCE [LARGE SCALE GENOMIC DNA]</scope>
    <source>
        <strain evidence="1">PI 553951</strain>
    </source>
</reference>
<accession>A0AAW1X7L4</accession>
<protein>
    <submittedName>
        <fullName evidence="1">Uncharacterized protein</fullName>
    </submittedName>
</protein>
<dbReference type="EMBL" id="JBEDUW010000004">
    <property type="protein sequence ID" value="KAK9932084.1"/>
    <property type="molecule type" value="Genomic_DNA"/>
</dbReference>
<evidence type="ECO:0000313" key="2">
    <source>
        <dbReference type="Proteomes" id="UP001457282"/>
    </source>
</evidence>
<gene>
    <name evidence="1" type="ORF">M0R45_019334</name>
</gene>
<name>A0AAW1X7L4_RUBAR</name>